<accession>A0A1F4RBQ8</accession>
<sequence>MASYHLSIKNGKRGSAANHAAYIARVGKYGACLDTPDLVALEHGNLPEWANGDPLYFFKMSDAGERANGAAYRELEIALPSELTQEQQQELAREFVGQVIGPRPYLLALHSPTAALGGVPQDHMHAMFSDRMPDGIERPPESFFSRFNPIHPELGGCKKSSGGKDRGELKGVLMAIREDFAELQNKHLKKYGHPARVDHRSNRDRGIETDAERHLGSGGIKSMTAQEKERYKENRKGLRQAVA</sequence>
<reference evidence="5 6" key="1">
    <citation type="journal article" date="2016" name="Nat. Commun.">
        <title>Thousands of microbial genomes shed light on interconnected biogeochemical processes in an aquifer system.</title>
        <authorList>
            <person name="Anantharaman K."/>
            <person name="Brown C.T."/>
            <person name="Hug L.A."/>
            <person name="Sharon I."/>
            <person name="Castelle C.J."/>
            <person name="Probst A.J."/>
            <person name="Thomas B.C."/>
            <person name="Singh A."/>
            <person name="Wilkins M.J."/>
            <person name="Karaoz U."/>
            <person name="Brodie E.L."/>
            <person name="Williams K.H."/>
            <person name="Hubbard S.S."/>
            <person name="Banfield J.F."/>
        </authorList>
    </citation>
    <scope>NUCLEOTIDE SEQUENCE [LARGE SCALE GENOMIC DNA]</scope>
</reference>
<comment type="similarity">
    <text evidence="1">Belongs to the MobA/MobL family.</text>
</comment>
<evidence type="ECO:0000256" key="1">
    <source>
        <dbReference type="ARBA" id="ARBA00010873"/>
    </source>
</evidence>
<protein>
    <recommendedName>
        <fullName evidence="4">MobA/MobL protein domain-containing protein</fullName>
    </recommendedName>
</protein>
<keyword evidence="2" id="KW-0184">Conjugation</keyword>
<feature type="compositionally biased region" description="Basic and acidic residues" evidence="3">
    <location>
        <begin position="226"/>
        <end position="236"/>
    </location>
</feature>
<evidence type="ECO:0000313" key="5">
    <source>
        <dbReference type="EMBL" id="OGC05598.1"/>
    </source>
</evidence>
<organism evidence="5 6">
    <name type="scientific">candidate division WOR-1 bacterium RIFCSPLOWO2_02_FULL_46_20</name>
    <dbReference type="NCBI Taxonomy" id="1802567"/>
    <lineage>
        <taxon>Bacteria</taxon>
        <taxon>Bacillati</taxon>
        <taxon>Saganbacteria</taxon>
    </lineage>
</organism>
<feature type="region of interest" description="Disordered" evidence="3">
    <location>
        <begin position="196"/>
        <end position="243"/>
    </location>
</feature>
<evidence type="ECO:0000256" key="3">
    <source>
        <dbReference type="SAM" id="MobiDB-lite"/>
    </source>
</evidence>
<dbReference type="Gene3D" id="3.30.930.30">
    <property type="match status" value="1"/>
</dbReference>
<dbReference type="EMBL" id="METP01000039">
    <property type="protein sequence ID" value="OGC05598.1"/>
    <property type="molecule type" value="Genomic_DNA"/>
</dbReference>
<feature type="compositionally biased region" description="Basic and acidic residues" evidence="3">
    <location>
        <begin position="196"/>
        <end position="215"/>
    </location>
</feature>
<evidence type="ECO:0000259" key="4">
    <source>
        <dbReference type="Pfam" id="PF03389"/>
    </source>
</evidence>
<dbReference type="AlphaFoldDB" id="A0A1F4RBQ8"/>
<dbReference type="InterPro" id="IPR005053">
    <property type="entry name" value="MobA_MobL"/>
</dbReference>
<name>A0A1F4RBQ8_UNCSA</name>
<evidence type="ECO:0000313" key="6">
    <source>
        <dbReference type="Proteomes" id="UP000176938"/>
    </source>
</evidence>
<dbReference type="Proteomes" id="UP000176938">
    <property type="component" value="Unassembled WGS sequence"/>
</dbReference>
<feature type="domain" description="MobA/MobL protein" evidence="4">
    <location>
        <begin position="45"/>
        <end position="217"/>
    </location>
</feature>
<comment type="caution">
    <text evidence="5">The sequence shown here is derived from an EMBL/GenBank/DDBJ whole genome shotgun (WGS) entry which is preliminary data.</text>
</comment>
<proteinExistence type="inferred from homology"/>
<gene>
    <name evidence="5" type="ORF">A3H38_01470</name>
</gene>
<evidence type="ECO:0000256" key="2">
    <source>
        <dbReference type="ARBA" id="ARBA00022971"/>
    </source>
</evidence>
<dbReference type="Pfam" id="PF03389">
    <property type="entry name" value="MobA_MobL"/>
    <property type="match status" value="1"/>
</dbReference>